<name>A0A7R8ZFM2_9CRUS</name>
<keyword evidence="3" id="KW-0645">Protease</keyword>
<dbReference type="PANTHER" id="PTHR11963:SF23">
    <property type="entry name" value="CYTOSOL AMINOPEPTIDASE"/>
    <property type="match status" value="1"/>
</dbReference>
<dbReference type="PROSITE" id="PS00631">
    <property type="entry name" value="CYTOSOL_AP"/>
    <property type="match status" value="1"/>
</dbReference>
<dbReference type="AlphaFoldDB" id="A0A7R8ZFM2"/>
<dbReference type="InterPro" id="IPR011356">
    <property type="entry name" value="Leucine_aapep/pepB"/>
</dbReference>
<evidence type="ECO:0000256" key="3">
    <source>
        <dbReference type="ARBA" id="ARBA00022670"/>
    </source>
</evidence>
<sequence>MPRQGIVPLSENMPSGKANKVGDVVYAMNGKSIQIMNTDAEGRLVLADGICYAETFKPRAIIDLATLTGAVSIALGPSAAAVFTSQGWLWEGLWRAGQRTGDRVWRMPLWEVFHAAVTGGHALLADVVNTGNERNRAGTCIAAGFLKHFVTIENWVHIDMSNVKNGYETTSPYFTVNGKTGRPTRTMIQFLLDTFACPVTAK</sequence>
<evidence type="ECO:0000256" key="1">
    <source>
        <dbReference type="ARBA" id="ARBA00009528"/>
    </source>
</evidence>
<keyword evidence="2" id="KW-0031">Aminopeptidase</keyword>
<gene>
    <name evidence="5" type="ORF">CTOB1V02_LOCUS360</name>
</gene>
<protein>
    <submittedName>
        <fullName evidence="5">Uncharacterized protein</fullName>
    </submittedName>
</protein>
<dbReference type="GO" id="GO:0006508">
    <property type="term" value="P:proteolysis"/>
    <property type="evidence" value="ECO:0007669"/>
    <property type="project" value="UniProtKB-KW"/>
</dbReference>
<proteinExistence type="inferred from homology"/>
<dbReference type="Gene3D" id="3.40.630.10">
    <property type="entry name" value="Zn peptidases"/>
    <property type="match status" value="1"/>
</dbReference>
<dbReference type="GO" id="GO:0005737">
    <property type="term" value="C:cytoplasm"/>
    <property type="evidence" value="ECO:0007669"/>
    <property type="project" value="InterPro"/>
</dbReference>
<reference evidence="5" key="1">
    <citation type="submission" date="2020-11" db="EMBL/GenBank/DDBJ databases">
        <authorList>
            <person name="Tran Van P."/>
        </authorList>
    </citation>
    <scope>NUCLEOTIDE SEQUENCE</scope>
</reference>
<dbReference type="EMBL" id="OB660048">
    <property type="protein sequence ID" value="CAD7222349.1"/>
    <property type="molecule type" value="Genomic_DNA"/>
</dbReference>
<dbReference type="PRINTS" id="PR00481">
    <property type="entry name" value="LAMNOPPTDASE"/>
</dbReference>
<dbReference type="InterPro" id="IPR000819">
    <property type="entry name" value="Peptidase_M17_C"/>
</dbReference>
<organism evidence="5">
    <name type="scientific">Cyprideis torosa</name>
    <dbReference type="NCBI Taxonomy" id="163714"/>
    <lineage>
        <taxon>Eukaryota</taxon>
        <taxon>Metazoa</taxon>
        <taxon>Ecdysozoa</taxon>
        <taxon>Arthropoda</taxon>
        <taxon>Crustacea</taxon>
        <taxon>Oligostraca</taxon>
        <taxon>Ostracoda</taxon>
        <taxon>Podocopa</taxon>
        <taxon>Podocopida</taxon>
        <taxon>Cytherocopina</taxon>
        <taxon>Cytheroidea</taxon>
        <taxon>Cytherideidae</taxon>
        <taxon>Cyprideis</taxon>
    </lineage>
</organism>
<dbReference type="OrthoDB" id="412814at2759"/>
<dbReference type="GO" id="GO:0070006">
    <property type="term" value="F:metalloaminopeptidase activity"/>
    <property type="evidence" value="ECO:0007669"/>
    <property type="project" value="InterPro"/>
</dbReference>
<evidence type="ECO:0000256" key="4">
    <source>
        <dbReference type="ARBA" id="ARBA00022801"/>
    </source>
</evidence>
<accession>A0A7R8ZFM2</accession>
<dbReference type="SUPFAM" id="SSF53187">
    <property type="entry name" value="Zn-dependent exopeptidases"/>
    <property type="match status" value="1"/>
</dbReference>
<comment type="similarity">
    <text evidence="1">Belongs to the peptidase M17 family.</text>
</comment>
<evidence type="ECO:0000256" key="2">
    <source>
        <dbReference type="ARBA" id="ARBA00022438"/>
    </source>
</evidence>
<evidence type="ECO:0000313" key="5">
    <source>
        <dbReference type="EMBL" id="CAD7222349.1"/>
    </source>
</evidence>
<dbReference type="GO" id="GO:0030145">
    <property type="term" value="F:manganese ion binding"/>
    <property type="evidence" value="ECO:0007669"/>
    <property type="project" value="InterPro"/>
</dbReference>
<dbReference type="PANTHER" id="PTHR11963">
    <property type="entry name" value="LEUCINE AMINOPEPTIDASE-RELATED"/>
    <property type="match status" value="1"/>
</dbReference>
<dbReference type="Pfam" id="PF00883">
    <property type="entry name" value="Peptidase_M17"/>
    <property type="match status" value="1"/>
</dbReference>
<keyword evidence="4" id="KW-0378">Hydrolase</keyword>